<organism evidence="13 14">
    <name type="scientific">Streptomyces venezuelae</name>
    <dbReference type="NCBI Taxonomy" id="54571"/>
    <lineage>
        <taxon>Bacteria</taxon>
        <taxon>Bacillati</taxon>
        <taxon>Actinomycetota</taxon>
        <taxon>Actinomycetes</taxon>
        <taxon>Kitasatosporales</taxon>
        <taxon>Streptomycetaceae</taxon>
        <taxon>Streptomyces</taxon>
    </lineage>
</organism>
<dbReference type="EMBL" id="CP029190">
    <property type="protein sequence ID" value="QES49964.1"/>
    <property type="molecule type" value="Genomic_DNA"/>
</dbReference>
<evidence type="ECO:0000256" key="5">
    <source>
        <dbReference type="ARBA" id="ARBA00022840"/>
    </source>
</evidence>
<evidence type="ECO:0000259" key="12">
    <source>
        <dbReference type="PROSITE" id="PS51278"/>
    </source>
</evidence>
<dbReference type="CDD" id="cd01991">
    <property type="entry name" value="Asn_synthase_B_C"/>
    <property type="match status" value="1"/>
</dbReference>
<evidence type="ECO:0000256" key="1">
    <source>
        <dbReference type="ARBA" id="ARBA00005187"/>
    </source>
</evidence>
<evidence type="ECO:0000256" key="10">
    <source>
        <dbReference type="PIRSR" id="PIRSR001589-3"/>
    </source>
</evidence>
<gene>
    <name evidence="13" type="primary">asnB</name>
    <name evidence="13" type="ORF">DEJ50_21190</name>
</gene>
<evidence type="ECO:0000256" key="4">
    <source>
        <dbReference type="ARBA" id="ARBA00022741"/>
    </source>
</evidence>
<proteinExistence type="inferred from homology"/>
<keyword evidence="5 9" id="KW-0067">ATP-binding</keyword>
<dbReference type="SUPFAM" id="SSF56235">
    <property type="entry name" value="N-terminal nucleophile aminohydrolases (Ntn hydrolases)"/>
    <property type="match status" value="1"/>
</dbReference>
<dbReference type="OrthoDB" id="9763290at2"/>
<dbReference type="GO" id="GO:0006529">
    <property type="term" value="P:asparagine biosynthetic process"/>
    <property type="evidence" value="ECO:0007669"/>
    <property type="project" value="UniProtKB-KW"/>
</dbReference>
<dbReference type="PANTHER" id="PTHR43284">
    <property type="entry name" value="ASPARAGINE SYNTHETASE (GLUTAMINE-HYDROLYZING)"/>
    <property type="match status" value="1"/>
</dbReference>
<keyword evidence="4 9" id="KW-0547">Nucleotide-binding</keyword>
<name>A0A5P2D477_STRVZ</name>
<dbReference type="InterPro" id="IPR006426">
    <property type="entry name" value="Asn_synth_AEB"/>
</dbReference>
<protein>
    <recommendedName>
        <fullName evidence="3">asparagine synthase (glutamine-hydrolyzing)</fullName>
        <ecNumber evidence="3">6.3.5.4</ecNumber>
    </recommendedName>
</protein>
<keyword evidence="6" id="KW-0028">Amino-acid biosynthesis</keyword>
<comment type="pathway">
    <text evidence="1">Amino-acid biosynthesis; L-asparagine biosynthesis; L-asparagine from L-aspartate (L-Gln route): step 1/1.</text>
</comment>
<dbReference type="GO" id="GO:0004066">
    <property type="term" value="F:asparagine synthase (glutamine-hydrolyzing) activity"/>
    <property type="evidence" value="ECO:0007669"/>
    <property type="project" value="UniProtKB-EC"/>
</dbReference>
<sequence length="603" mass="65481">MSATAGWVDFSPTSGNLDPIGVMTSALAGRGPAGEGLWRSAHAALGHRSTSPSDVQPLATGNAAGSRTVLTFAGRLGNAQALRARLRSLGRDVRSDADAEVVLRAYEQWGEECAERIEGTYAFALWDERREELFLVRDRMGVKPLFYAPTEHGVLFGSEPKAILAHPGFTPAVDAGGLRDILSIARVPGHAMFRGMYEVRPGCVVRVGRGHRPSERRYWALRAGEHPDGLDKTVATVRELLETVVAEQFGPAGEPPASLLSGGLDSSSLTALAARTASGLGTGPVRSLAVNDQDAEDPDGTSGNEDHAYARLMAGHAGTHHHEISLAGLDLLDPRLRADVLAAYDVPINKGDQYASLLSLFRAAREHAPVALSGELGDDVFGGYNWQRFDRWVHTDTFPWVEEGRARFDGMAAVFDAGLLATLDLAAYEHDCHRDAIAEVDARAAVADPAEARHREVTYLALTRHSRVLFDRLDRLGTAAGLDIRVPFADPRLLAYTFDIPWSMKSHDGREKSVLRAALRDVLPEQVAMRVKTPYPNLRDEAYDRVLRERLAAVVRAGDSPVLPLLAEGLRQATALEGVGRAVLETALQLDDWLRTYGVRVEL</sequence>
<dbReference type="Gene3D" id="3.40.50.620">
    <property type="entry name" value="HUPs"/>
    <property type="match status" value="1"/>
</dbReference>
<evidence type="ECO:0000256" key="11">
    <source>
        <dbReference type="SAM" id="MobiDB-lite"/>
    </source>
</evidence>
<evidence type="ECO:0000256" key="2">
    <source>
        <dbReference type="ARBA" id="ARBA00005752"/>
    </source>
</evidence>
<dbReference type="InterPro" id="IPR029055">
    <property type="entry name" value="Ntn_hydrolases_N"/>
</dbReference>
<keyword evidence="7" id="KW-0315">Glutamine amidotransferase</keyword>
<feature type="site" description="Important for beta-aspartyl-AMP intermediate formation" evidence="10">
    <location>
        <position position="375"/>
    </location>
</feature>
<feature type="binding site" evidence="9">
    <location>
        <begin position="373"/>
        <end position="374"/>
    </location>
    <ligand>
        <name>ATP</name>
        <dbReference type="ChEBI" id="CHEBI:30616"/>
    </ligand>
</feature>
<feature type="binding site" evidence="9">
    <location>
        <position position="259"/>
    </location>
    <ligand>
        <name>ATP</name>
        <dbReference type="ChEBI" id="CHEBI:30616"/>
    </ligand>
</feature>
<dbReference type="InterPro" id="IPR001962">
    <property type="entry name" value="Asn_synthase"/>
</dbReference>
<feature type="region of interest" description="Disordered" evidence="11">
    <location>
        <begin position="283"/>
        <end position="303"/>
    </location>
</feature>
<dbReference type="PIRSF" id="PIRSF001589">
    <property type="entry name" value="Asn_synthetase_glu-h"/>
    <property type="match status" value="1"/>
</dbReference>
<dbReference type="AlphaFoldDB" id="A0A5P2D477"/>
<keyword evidence="6" id="KW-0061">Asparagine biosynthesis</keyword>
<evidence type="ECO:0000256" key="7">
    <source>
        <dbReference type="ARBA" id="ARBA00022962"/>
    </source>
</evidence>
<dbReference type="CDD" id="cd00712">
    <property type="entry name" value="AsnB"/>
    <property type="match status" value="1"/>
</dbReference>
<reference evidence="13 14" key="1">
    <citation type="submission" date="2018-05" db="EMBL/GenBank/DDBJ databases">
        <title>Streptomyces venezuelae.</title>
        <authorList>
            <person name="Kim W."/>
            <person name="Lee N."/>
            <person name="Cho B.-K."/>
        </authorList>
    </citation>
    <scope>NUCLEOTIDE SEQUENCE [LARGE SCALE GENOMIC DNA]</scope>
    <source>
        <strain evidence="13 14">ATCC 21782</strain>
    </source>
</reference>
<dbReference type="Pfam" id="PF00733">
    <property type="entry name" value="Asn_synthase"/>
    <property type="match status" value="1"/>
</dbReference>
<feature type="binding site" evidence="9">
    <location>
        <position position="98"/>
    </location>
    <ligand>
        <name>L-glutamine</name>
        <dbReference type="ChEBI" id="CHEBI:58359"/>
    </ligand>
</feature>
<comment type="similarity">
    <text evidence="2">Belongs to the asparagine synthetase family.</text>
</comment>
<feature type="domain" description="Glutamine amidotransferase type-2" evidence="12">
    <location>
        <begin position="2"/>
        <end position="210"/>
    </location>
</feature>
<dbReference type="Gene3D" id="3.60.20.10">
    <property type="entry name" value="Glutamine Phosphoribosylpyrophosphate, subunit 1, domain 1"/>
    <property type="match status" value="1"/>
</dbReference>
<evidence type="ECO:0000256" key="9">
    <source>
        <dbReference type="PIRSR" id="PIRSR001589-2"/>
    </source>
</evidence>
<dbReference type="RefSeq" id="WP_150209533.1">
    <property type="nucleotide sequence ID" value="NZ_CP029190.1"/>
</dbReference>
<dbReference type="GO" id="GO:0005829">
    <property type="term" value="C:cytosol"/>
    <property type="evidence" value="ECO:0007669"/>
    <property type="project" value="TreeGrafter"/>
</dbReference>
<dbReference type="PROSITE" id="PS51278">
    <property type="entry name" value="GATASE_TYPE_2"/>
    <property type="match status" value="1"/>
</dbReference>
<feature type="binding site" evidence="9">
    <location>
        <position position="290"/>
    </location>
    <ligand>
        <name>ATP</name>
        <dbReference type="ChEBI" id="CHEBI:30616"/>
    </ligand>
</feature>
<dbReference type="Proteomes" id="UP000325211">
    <property type="component" value="Chromosome"/>
</dbReference>
<dbReference type="InterPro" id="IPR014729">
    <property type="entry name" value="Rossmann-like_a/b/a_fold"/>
</dbReference>
<evidence type="ECO:0000256" key="6">
    <source>
        <dbReference type="ARBA" id="ARBA00022888"/>
    </source>
</evidence>
<comment type="catalytic activity">
    <reaction evidence="8">
        <text>L-aspartate + L-glutamine + ATP + H2O = L-asparagine + L-glutamate + AMP + diphosphate + H(+)</text>
        <dbReference type="Rhea" id="RHEA:12228"/>
        <dbReference type="ChEBI" id="CHEBI:15377"/>
        <dbReference type="ChEBI" id="CHEBI:15378"/>
        <dbReference type="ChEBI" id="CHEBI:29985"/>
        <dbReference type="ChEBI" id="CHEBI:29991"/>
        <dbReference type="ChEBI" id="CHEBI:30616"/>
        <dbReference type="ChEBI" id="CHEBI:33019"/>
        <dbReference type="ChEBI" id="CHEBI:58048"/>
        <dbReference type="ChEBI" id="CHEBI:58359"/>
        <dbReference type="ChEBI" id="CHEBI:456215"/>
        <dbReference type="EC" id="6.3.5.4"/>
    </reaction>
</comment>
<evidence type="ECO:0000313" key="14">
    <source>
        <dbReference type="Proteomes" id="UP000325211"/>
    </source>
</evidence>
<dbReference type="InterPro" id="IPR033738">
    <property type="entry name" value="AsnB_N"/>
</dbReference>
<dbReference type="GO" id="GO:0005524">
    <property type="term" value="F:ATP binding"/>
    <property type="evidence" value="ECO:0007669"/>
    <property type="project" value="UniProtKB-KW"/>
</dbReference>
<dbReference type="SUPFAM" id="SSF52402">
    <property type="entry name" value="Adenine nucleotide alpha hydrolases-like"/>
    <property type="match status" value="1"/>
</dbReference>
<dbReference type="InterPro" id="IPR051786">
    <property type="entry name" value="ASN_synthetase/amidase"/>
</dbReference>
<evidence type="ECO:0000256" key="8">
    <source>
        <dbReference type="ARBA" id="ARBA00048741"/>
    </source>
</evidence>
<dbReference type="PANTHER" id="PTHR43284:SF1">
    <property type="entry name" value="ASPARAGINE SYNTHETASE"/>
    <property type="match status" value="1"/>
</dbReference>
<evidence type="ECO:0000256" key="3">
    <source>
        <dbReference type="ARBA" id="ARBA00012737"/>
    </source>
</evidence>
<dbReference type="InterPro" id="IPR017932">
    <property type="entry name" value="GATase_2_dom"/>
</dbReference>
<dbReference type="NCBIfam" id="TIGR01536">
    <property type="entry name" value="asn_synth_AEB"/>
    <property type="match status" value="1"/>
</dbReference>
<accession>A0A5P2D477</accession>
<dbReference type="EC" id="6.3.5.4" evidence="3"/>
<evidence type="ECO:0000313" key="13">
    <source>
        <dbReference type="EMBL" id="QES49964.1"/>
    </source>
</evidence>
<dbReference type="Pfam" id="PF13537">
    <property type="entry name" value="GATase_7"/>
    <property type="match status" value="1"/>
</dbReference>